<evidence type="ECO:0000256" key="3">
    <source>
        <dbReference type="ARBA" id="ARBA00022741"/>
    </source>
</evidence>
<feature type="non-terminal residue" evidence="9">
    <location>
        <position position="1"/>
    </location>
</feature>
<protein>
    <recommendedName>
        <fullName evidence="10">ABC transporter domain-containing protein</fullName>
    </recommendedName>
</protein>
<gene>
    <name evidence="9" type="ORF">METZ01_LOCUS163250</name>
</gene>
<keyword evidence="5" id="KW-1133">Transmembrane helix</keyword>
<dbReference type="InterPro" id="IPR003439">
    <property type="entry name" value="ABC_transporter-like_ATP-bd"/>
</dbReference>
<dbReference type="PROSITE" id="PS50893">
    <property type="entry name" value="ABC_TRANSPORTER_2"/>
    <property type="match status" value="1"/>
</dbReference>
<feature type="domain" description="ABC transporter" evidence="7">
    <location>
        <begin position="94"/>
        <end position="327"/>
    </location>
</feature>
<name>A0A382B9E7_9ZZZZ</name>
<dbReference type="GO" id="GO:0016020">
    <property type="term" value="C:membrane"/>
    <property type="evidence" value="ECO:0007669"/>
    <property type="project" value="UniProtKB-SubCell"/>
</dbReference>
<keyword evidence="2" id="KW-0812">Transmembrane</keyword>
<evidence type="ECO:0008006" key="10">
    <source>
        <dbReference type="Google" id="ProtNLM"/>
    </source>
</evidence>
<dbReference type="SMART" id="SM00382">
    <property type="entry name" value="AAA"/>
    <property type="match status" value="1"/>
</dbReference>
<dbReference type="SUPFAM" id="SSF52540">
    <property type="entry name" value="P-loop containing nucleoside triphosphate hydrolases"/>
    <property type="match status" value="1"/>
</dbReference>
<dbReference type="Gene3D" id="3.40.50.300">
    <property type="entry name" value="P-loop containing nucleotide triphosphate hydrolases"/>
    <property type="match status" value="1"/>
</dbReference>
<reference evidence="9" key="1">
    <citation type="submission" date="2018-05" db="EMBL/GenBank/DDBJ databases">
        <authorList>
            <person name="Lanie J.A."/>
            <person name="Ng W.-L."/>
            <person name="Kazmierczak K.M."/>
            <person name="Andrzejewski T.M."/>
            <person name="Davidsen T.M."/>
            <person name="Wayne K.J."/>
            <person name="Tettelin H."/>
            <person name="Glass J.I."/>
            <person name="Rusch D."/>
            <person name="Podicherti R."/>
            <person name="Tsui H.-C.T."/>
            <person name="Winkler M.E."/>
        </authorList>
    </citation>
    <scope>NUCLEOTIDE SEQUENCE</scope>
</reference>
<evidence type="ECO:0000256" key="4">
    <source>
        <dbReference type="ARBA" id="ARBA00022840"/>
    </source>
</evidence>
<dbReference type="PANTHER" id="PTHR24221">
    <property type="entry name" value="ATP-BINDING CASSETTE SUB-FAMILY B"/>
    <property type="match status" value="1"/>
</dbReference>
<dbReference type="InterPro" id="IPR011527">
    <property type="entry name" value="ABC1_TM_dom"/>
</dbReference>
<dbReference type="InterPro" id="IPR036640">
    <property type="entry name" value="ABC1_TM_sf"/>
</dbReference>
<feature type="domain" description="ABC transmembrane type-1" evidence="8">
    <location>
        <begin position="1"/>
        <end position="62"/>
    </location>
</feature>
<dbReference type="GO" id="GO:0005524">
    <property type="term" value="F:ATP binding"/>
    <property type="evidence" value="ECO:0007669"/>
    <property type="project" value="UniProtKB-KW"/>
</dbReference>
<evidence type="ECO:0000256" key="2">
    <source>
        <dbReference type="ARBA" id="ARBA00022692"/>
    </source>
</evidence>
<proteinExistence type="predicted"/>
<dbReference type="InterPro" id="IPR039421">
    <property type="entry name" value="Type_1_exporter"/>
</dbReference>
<dbReference type="InterPro" id="IPR017871">
    <property type="entry name" value="ABC_transporter-like_CS"/>
</dbReference>
<evidence type="ECO:0000256" key="5">
    <source>
        <dbReference type="ARBA" id="ARBA00022989"/>
    </source>
</evidence>
<dbReference type="EMBL" id="UINC01028788">
    <property type="protein sequence ID" value="SVB10396.1"/>
    <property type="molecule type" value="Genomic_DNA"/>
</dbReference>
<dbReference type="Pfam" id="PF00005">
    <property type="entry name" value="ABC_tran"/>
    <property type="match status" value="1"/>
</dbReference>
<dbReference type="PROSITE" id="PS50929">
    <property type="entry name" value="ABC_TM1F"/>
    <property type="match status" value="1"/>
</dbReference>
<dbReference type="InterPro" id="IPR027417">
    <property type="entry name" value="P-loop_NTPase"/>
</dbReference>
<dbReference type="AlphaFoldDB" id="A0A382B9E7"/>
<sequence>AVLRSITTVLFTFGHAMTMGMGYWLYQEGQFTIGTVYLVFEYTTLLRFPLYQISEQINDLQRATAGFKRIEALHRIQSRVVGGDSHISDGPLDVDFDTVDFDYFAGSPVLRDVNFRLEAGQTLGLLGRTVSGKTTLTRLLFRFYDVHEGSQIRLGGQRLQDASLESLRQRVGMVTQDVQIFRATVRENLSLFDEEIDDTRILSAIDTLDLGEWYRTLSQGLDTPIAAGSLSAGESQLLAFARVFLKDPGLVILDEPSSRLDPLTERRIDRAVSGLLQGRTAIIIAHHLATVQRVDDILILEEGRVLEHGRREQLTQDPASHFARLLGVGLEDHTA</sequence>
<evidence type="ECO:0000256" key="1">
    <source>
        <dbReference type="ARBA" id="ARBA00004141"/>
    </source>
</evidence>
<dbReference type="PANTHER" id="PTHR24221:SF654">
    <property type="entry name" value="ATP-BINDING CASSETTE SUB-FAMILY B MEMBER 6"/>
    <property type="match status" value="1"/>
</dbReference>
<dbReference type="Gene3D" id="1.20.1560.10">
    <property type="entry name" value="ABC transporter type 1, transmembrane domain"/>
    <property type="match status" value="1"/>
</dbReference>
<evidence type="ECO:0000259" key="8">
    <source>
        <dbReference type="PROSITE" id="PS50929"/>
    </source>
</evidence>
<dbReference type="GO" id="GO:0034040">
    <property type="term" value="F:ATPase-coupled lipid transmembrane transporter activity"/>
    <property type="evidence" value="ECO:0007669"/>
    <property type="project" value="TreeGrafter"/>
</dbReference>
<comment type="subcellular location">
    <subcellularLocation>
        <location evidence="1">Membrane</location>
        <topology evidence="1">Multi-pass membrane protein</topology>
    </subcellularLocation>
</comment>
<keyword evidence="4" id="KW-0067">ATP-binding</keyword>
<dbReference type="GO" id="GO:0016887">
    <property type="term" value="F:ATP hydrolysis activity"/>
    <property type="evidence" value="ECO:0007669"/>
    <property type="project" value="InterPro"/>
</dbReference>
<dbReference type="PROSITE" id="PS00211">
    <property type="entry name" value="ABC_TRANSPORTER_1"/>
    <property type="match status" value="1"/>
</dbReference>
<dbReference type="GO" id="GO:0140359">
    <property type="term" value="F:ABC-type transporter activity"/>
    <property type="evidence" value="ECO:0007669"/>
    <property type="project" value="InterPro"/>
</dbReference>
<dbReference type="InterPro" id="IPR003593">
    <property type="entry name" value="AAA+_ATPase"/>
</dbReference>
<evidence type="ECO:0000259" key="7">
    <source>
        <dbReference type="PROSITE" id="PS50893"/>
    </source>
</evidence>
<organism evidence="9">
    <name type="scientific">marine metagenome</name>
    <dbReference type="NCBI Taxonomy" id="408172"/>
    <lineage>
        <taxon>unclassified sequences</taxon>
        <taxon>metagenomes</taxon>
        <taxon>ecological metagenomes</taxon>
    </lineage>
</organism>
<evidence type="ECO:0000256" key="6">
    <source>
        <dbReference type="ARBA" id="ARBA00023136"/>
    </source>
</evidence>
<keyword evidence="3" id="KW-0547">Nucleotide-binding</keyword>
<dbReference type="SUPFAM" id="SSF90123">
    <property type="entry name" value="ABC transporter transmembrane region"/>
    <property type="match status" value="1"/>
</dbReference>
<evidence type="ECO:0000313" key="9">
    <source>
        <dbReference type="EMBL" id="SVB10396.1"/>
    </source>
</evidence>
<accession>A0A382B9E7</accession>
<keyword evidence="6" id="KW-0472">Membrane</keyword>